<dbReference type="SMART" id="SM01348">
    <property type="entry name" value="Nbs1_C"/>
    <property type="match status" value="1"/>
</dbReference>
<dbReference type="PANTHER" id="PTHR12162">
    <property type="entry name" value="NIBRIN-RELATED"/>
    <property type="match status" value="1"/>
</dbReference>
<dbReference type="GO" id="GO:0051321">
    <property type="term" value="P:meiotic cell cycle"/>
    <property type="evidence" value="ECO:0007669"/>
    <property type="project" value="UniProtKB-KW"/>
</dbReference>
<dbReference type="GO" id="GO:0003684">
    <property type="term" value="F:damaged DNA binding"/>
    <property type="evidence" value="ECO:0007669"/>
    <property type="project" value="TreeGrafter"/>
</dbReference>
<dbReference type="InterPro" id="IPR013908">
    <property type="entry name" value="Nibrin_C"/>
</dbReference>
<evidence type="ECO:0000256" key="6">
    <source>
        <dbReference type="ARBA" id="ARBA00022895"/>
    </source>
</evidence>
<dbReference type="PANTHER" id="PTHR12162:SF0">
    <property type="entry name" value="NIBRIN"/>
    <property type="match status" value="1"/>
</dbReference>
<keyword evidence="7" id="KW-0234">DNA repair</keyword>
<organism evidence="14 15">
    <name type="scientific">Phasianus colchicus</name>
    <name type="common">Common pheasant</name>
    <dbReference type="NCBI Taxonomy" id="9054"/>
    <lineage>
        <taxon>Eukaryota</taxon>
        <taxon>Metazoa</taxon>
        <taxon>Chordata</taxon>
        <taxon>Craniata</taxon>
        <taxon>Vertebrata</taxon>
        <taxon>Euteleostomi</taxon>
        <taxon>Archelosauria</taxon>
        <taxon>Archosauria</taxon>
        <taxon>Dinosauria</taxon>
        <taxon>Saurischia</taxon>
        <taxon>Theropoda</taxon>
        <taxon>Coelurosauria</taxon>
        <taxon>Aves</taxon>
        <taxon>Neognathae</taxon>
        <taxon>Galloanserae</taxon>
        <taxon>Galliformes</taxon>
        <taxon>Phasianidae</taxon>
        <taxon>Phasianinae</taxon>
        <taxon>Phasianus</taxon>
    </lineage>
</organism>
<evidence type="ECO:0000256" key="10">
    <source>
        <dbReference type="ARBA" id="ARBA00023306"/>
    </source>
</evidence>
<dbReference type="OMA" id="YLASCAM"/>
<evidence type="ECO:0000256" key="3">
    <source>
        <dbReference type="ARBA" id="ARBA00020013"/>
    </source>
</evidence>
<evidence type="ECO:0000313" key="15">
    <source>
        <dbReference type="Proteomes" id="UP000472261"/>
    </source>
</evidence>
<dbReference type="InterPro" id="IPR036420">
    <property type="entry name" value="BRCT_dom_sf"/>
</dbReference>
<evidence type="ECO:0000256" key="4">
    <source>
        <dbReference type="ARBA" id="ARBA00022454"/>
    </source>
</evidence>
<dbReference type="GO" id="GO:0007095">
    <property type="term" value="P:mitotic G2 DNA damage checkpoint signaling"/>
    <property type="evidence" value="ECO:0007669"/>
    <property type="project" value="InterPro"/>
</dbReference>
<dbReference type="Proteomes" id="UP000472261">
    <property type="component" value="Unplaced"/>
</dbReference>
<feature type="region of interest" description="Disordered" evidence="12">
    <location>
        <begin position="825"/>
        <end position="905"/>
    </location>
</feature>
<dbReference type="Gene3D" id="3.40.50.10980">
    <property type="entry name" value="Nibrin, BRCT2 domain"/>
    <property type="match status" value="1"/>
</dbReference>
<feature type="compositionally biased region" description="Low complexity" evidence="12">
    <location>
        <begin position="166"/>
        <end position="183"/>
    </location>
</feature>
<dbReference type="InterPro" id="IPR032429">
    <property type="entry name" value="Nibrin_BRCT2"/>
</dbReference>
<protein>
    <recommendedName>
        <fullName evidence="3">Nibrin</fullName>
    </recommendedName>
</protein>
<feature type="compositionally biased region" description="Basic and acidic residues" evidence="12">
    <location>
        <begin position="849"/>
        <end position="905"/>
    </location>
</feature>
<keyword evidence="9" id="KW-0469">Meiosis</keyword>
<keyword evidence="4" id="KW-0158">Chromosome</keyword>
<feature type="region of interest" description="Disordered" evidence="12">
    <location>
        <begin position="162"/>
        <end position="191"/>
    </location>
</feature>
<comment type="similarity">
    <text evidence="11">Belongs to the Nibrin family.</text>
</comment>
<feature type="compositionally biased region" description="Basic and acidic residues" evidence="12">
    <location>
        <begin position="765"/>
        <end position="783"/>
    </location>
</feature>
<accession>A0A669P6M0</accession>
<feature type="compositionally biased region" description="Polar residues" evidence="12">
    <location>
        <begin position="710"/>
        <end position="719"/>
    </location>
</feature>
<dbReference type="Ensembl" id="ENSPCLT00000004434.1">
    <property type="protein sequence ID" value="ENSPCLP00000003234.1"/>
    <property type="gene ID" value="ENSPCLG00000002759.1"/>
</dbReference>
<reference evidence="14" key="2">
    <citation type="submission" date="2025-09" db="UniProtKB">
        <authorList>
            <consortium name="Ensembl"/>
        </authorList>
    </citation>
    <scope>IDENTIFICATION</scope>
</reference>
<dbReference type="InterPro" id="IPR001357">
    <property type="entry name" value="BRCT_dom"/>
</dbReference>
<feature type="region of interest" description="Disordered" evidence="12">
    <location>
        <begin position="645"/>
        <end position="674"/>
    </location>
</feature>
<dbReference type="GO" id="GO:0030870">
    <property type="term" value="C:Mre11 complex"/>
    <property type="evidence" value="ECO:0007669"/>
    <property type="project" value="InterPro"/>
</dbReference>
<feature type="compositionally biased region" description="Polar residues" evidence="12">
    <location>
        <begin position="785"/>
        <end position="798"/>
    </location>
</feature>
<feature type="compositionally biased region" description="Low complexity" evidence="12">
    <location>
        <begin position="752"/>
        <end position="764"/>
    </location>
</feature>
<keyword evidence="6" id="KW-0779">Telomere</keyword>
<dbReference type="FunFam" id="2.60.200.20:FF:000017">
    <property type="entry name" value="Nibrin"/>
    <property type="match status" value="1"/>
</dbReference>
<comment type="subcellular location">
    <subcellularLocation>
        <location evidence="2">Chromosome</location>
        <location evidence="2">Telomere</location>
    </subcellularLocation>
    <subcellularLocation>
        <location evidence="1">Nucleus</location>
        <location evidence="1">PML body</location>
    </subcellularLocation>
</comment>
<dbReference type="GO" id="GO:0016605">
    <property type="term" value="C:PML body"/>
    <property type="evidence" value="ECO:0007669"/>
    <property type="project" value="UniProtKB-SubCell"/>
</dbReference>
<evidence type="ECO:0000256" key="7">
    <source>
        <dbReference type="ARBA" id="ARBA00023204"/>
    </source>
</evidence>
<evidence type="ECO:0000256" key="12">
    <source>
        <dbReference type="SAM" id="MobiDB-lite"/>
    </source>
</evidence>
<evidence type="ECO:0000259" key="13">
    <source>
        <dbReference type="PROSITE" id="PS50006"/>
    </source>
</evidence>
<dbReference type="CDD" id="cd17741">
    <property type="entry name" value="BRCT_nibrin"/>
    <property type="match status" value="1"/>
</dbReference>
<dbReference type="InterPro" id="IPR008984">
    <property type="entry name" value="SMAD_FHA_dom_sf"/>
</dbReference>
<feature type="compositionally biased region" description="Polar residues" evidence="12">
    <location>
        <begin position="830"/>
        <end position="841"/>
    </location>
</feature>
<dbReference type="PROSITE" id="PS50006">
    <property type="entry name" value="FHA_DOMAIN"/>
    <property type="match status" value="1"/>
</dbReference>
<feature type="domain" description="FHA" evidence="13">
    <location>
        <begin position="286"/>
        <end position="345"/>
    </location>
</feature>
<dbReference type="GO" id="GO:0000724">
    <property type="term" value="P:double-strand break repair via homologous recombination"/>
    <property type="evidence" value="ECO:0007669"/>
    <property type="project" value="TreeGrafter"/>
</dbReference>
<dbReference type="FunFam" id="3.40.50.10980:FF:000001">
    <property type="entry name" value="Nibrin"/>
    <property type="match status" value="1"/>
</dbReference>
<reference evidence="14" key="1">
    <citation type="submission" date="2025-08" db="UniProtKB">
        <authorList>
            <consortium name="Ensembl"/>
        </authorList>
    </citation>
    <scope>IDENTIFICATION</scope>
</reference>
<dbReference type="Gene3D" id="3.40.50.10190">
    <property type="entry name" value="BRCT domain"/>
    <property type="match status" value="1"/>
</dbReference>
<proteinExistence type="inferred from homology"/>
<sequence length="1011" mass="111712">MEMRAAKMIRGLKNLPCEDRLRELGLFSLEKRRLWGDLLAAFQYLKGTCRKAGGCFIMAGSNRTRGSGFKVEGGSFRLDIRKKFFTVRVVRHWNRLPSEAVDAPSLEAFKARLDGAVSNLVLREVSLPTAGGWDLNVPSDPNHSMILLHKLRFHQNHIPDTSPIGGLSPRPSSAALAGAGRAPSAPPRMPADAGCSGRTGCAARPPPRGAPCFCCTAGRGSRLGGKETPALRSRPDRRQGGEHRGSTAPRGTAAPHRGAPAGLRMWKLVPAARPGEPFRLLVGTEYVVGRKNCAILIQDDQSISRSHAVLTVSRPETTHSQSVSVPVLTIKDTSKYGTFVNGSKLSGTSRSLQSGDRVNFGVFESKFRVEYESLVVCSSCLDAAQKNALNEAIQQLGGLVVNEWTKECTHLIMASVKVTVKTICALICGRPIVKPEFFNELMKAVQSRQQLPTPENFYPSVDEPSIGIDNMDLSGHPERKKIFSGKTFVFLTAKQHKKLGPAVILGGGEAKLMTEGRKETSLLVSPEVCVVDVGMTNSQILGSESMRNWTDSILTVLESNNLRAIPEAEIGLAVIFMSTERYCNPQRQPDNKAVTASTASGAGPAISQSLAVNETIMPTAAADNSALYIADTEIEEQTCMEIEKTTSQTKRREKGAFQQTAVKENPSTSGTANTGTLIAKVNRTPGFSQKNHPVSPSKILEVDKPRECTPRQQSNSITNYFHVARKRERTEEGEETSVPKLAKLEKRPLPVSKSTESSASSTWNSEKEQHQKENNIQFRRESGEIASNKTDTKITFSENPAPKKRKELDDASEDLETLEMVFETRDLNWEEQTANGDQEAQSNKRRRKCLETKGSRTEEGNTKQREENEMLRKDEVGSVLTPEKRSEIKEESSVSNHNKLEDDSSHLPSKLLLTEFRSLVVSCPRPNSPTIRNTKCKGQNNFKTFRKVPYPGAGQLPYIIGGSDLVAHQTRKNSELEDWLREELEEQNRRAREESLADDLFRYDPNVKRRR</sequence>
<dbReference type="InterPro" id="IPR043014">
    <property type="entry name" value="Nibrin_BRCT2_sf"/>
</dbReference>
<dbReference type="Pfam" id="PF00498">
    <property type="entry name" value="FHA"/>
    <property type="match status" value="1"/>
</dbReference>
<dbReference type="Pfam" id="PF00533">
    <property type="entry name" value="BRCT"/>
    <property type="match status" value="1"/>
</dbReference>
<feature type="region of interest" description="Disordered" evidence="12">
    <location>
        <begin position="222"/>
        <end position="258"/>
    </location>
</feature>
<evidence type="ECO:0000256" key="11">
    <source>
        <dbReference type="ARBA" id="ARBA00044757"/>
    </source>
</evidence>
<keyword evidence="15" id="KW-1185">Reference proteome</keyword>
<dbReference type="SMART" id="SM00292">
    <property type="entry name" value="BRCT"/>
    <property type="match status" value="1"/>
</dbReference>
<feature type="region of interest" description="Disordered" evidence="12">
    <location>
        <begin position="706"/>
        <end position="812"/>
    </location>
</feature>
<feature type="compositionally biased region" description="Basic and acidic residues" evidence="12">
    <location>
        <begin position="233"/>
        <end position="245"/>
    </location>
</feature>
<dbReference type="InterPro" id="IPR000253">
    <property type="entry name" value="FHA_dom"/>
</dbReference>
<dbReference type="AlphaFoldDB" id="A0A669P6M0"/>
<name>A0A669P6M0_PHACC</name>
<evidence type="ECO:0000256" key="2">
    <source>
        <dbReference type="ARBA" id="ARBA00004574"/>
    </source>
</evidence>
<feature type="compositionally biased region" description="Polar residues" evidence="12">
    <location>
        <begin position="657"/>
        <end position="674"/>
    </location>
</feature>
<keyword evidence="8" id="KW-0539">Nucleus</keyword>
<dbReference type="FunFam" id="3.40.50.10190:FF:000024">
    <property type="entry name" value="Nibrin"/>
    <property type="match status" value="1"/>
</dbReference>
<dbReference type="SMART" id="SM00240">
    <property type="entry name" value="FHA"/>
    <property type="match status" value="1"/>
</dbReference>
<evidence type="ECO:0000256" key="8">
    <source>
        <dbReference type="ARBA" id="ARBA00023242"/>
    </source>
</evidence>
<dbReference type="InterPro" id="IPR040227">
    <property type="entry name" value="Nibrin-rel"/>
</dbReference>
<dbReference type="GO" id="GO:0000781">
    <property type="term" value="C:chromosome, telomeric region"/>
    <property type="evidence" value="ECO:0007669"/>
    <property type="project" value="UniProtKB-SubCell"/>
</dbReference>
<evidence type="ECO:0000256" key="9">
    <source>
        <dbReference type="ARBA" id="ARBA00023254"/>
    </source>
</evidence>
<keyword evidence="5" id="KW-0227">DNA damage</keyword>
<dbReference type="Gene3D" id="2.60.200.20">
    <property type="match status" value="1"/>
</dbReference>
<dbReference type="Pfam" id="PF16508">
    <property type="entry name" value="NIBRIN_BRCT_II"/>
    <property type="match status" value="1"/>
</dbReference>
<dbReference type="SUPFAM" id="SSF49879">
    <property type="entry name" value="SMAD/FHA domain"/>
    <property type="match status" value="1"/>
</dbReference>
<evidence type="ECO:0000313" key="14">
    <source>
        <dbReference type="Ensembl" id="ENSPCLP00000003234.1"/>
    </source>
</evidence>
<dbReference type="SUPFAM" id="SSF52113">
    <property type="entry name" value="BRCT domain"/>
    <property type="match status" value="1"/>
</dbReference>
<dbReference type="Pfam" id="PF08599">
    <property type="entry name" value="Nbs1_C"/>
    <property type="match status" value="1"/>
</dbReference>
<evidence type="ECO:0000256" key="1">
    <source>
        <dbReference type="ARBA" id="ARBA00004322"/>
    </source>
</evidence>
<evidence type="ECO:0000256" key="5">
    <source>
        <dbReference type="ARBA" id="ARBA00022763"/>
    </source>
</evidence>
<keyword evidence="10" id="KW-0131">Cell cycle</keyword>
<dbReference type="CDD" id="cd22667">
    <property type="entry name" value="FHA_NBN"/>
    <property type="match status" value="1"/>
</dbReference>